<dbReference type="OrthoDB" id="1248120at2"/>
<evidence type="ECO:0000313" key="1">
    <source>
        <dbReference type="EMBL" id="KFF01450.1"/>
    </source>
</evidence>
<proteinExistence type="predicted"/>
<dbReference type="STRING" id="421531.IX38_17835"/>
<comment type="caution">
    <text evidence="1">The sequence shown here is derived from an EMBL/GenBank/DDBJ whole genome shotgun (WGS) entry which is preliminary data.</text>
</comment>
<evidence type="ECO:0000313" key="2">
    <source>
        <dbReference type="Proteomes" id="UP000028703"/>
    </source>
</evidence>
<name>A0A085ZAI6_9FLAO</name>
<dbReference type="Proteomes" id="UP000028703">
    <property type="component" value="Unassembled WGS sequence"/>
</dbReference>
<dbReference type="AlphaFoldDB" id="A0A085ZAI6"/>
<keyword evidence="2" id="KW-1185">Reference proteome</keyword>
<dbReference type="EMBL" id="JPRO01000018">
    <property type="protein sequence ID" value="KFF01450.1"/>
    <property type="molecule type" value="Genomic_DNA"/>
</dbReference>
<gene>
    <name evidence="1" type="ORF">IX38_17835</name>
</gene>
<accession>A0A085ZAI6</accession>
<organism evidence="1 2">
    <name type="scientific">Chryseobacterium luteum</name>
    <dbReference type="NCBI Taxonomy" id="421531"/>
    <lineage>
        <taxon>Bacteria</taxon>
        <taxon>Pseudomonadati</taxon>
        <taxon>Bacteroidota</taxon>
        <taxon>Flavobacteriia</taxon>
        <taxon>Flavobacteriales</taxon>
        <taxon>Weeksellaceae</taxon>
        <taxon>Chryseobacterium group</taxon>
        <taxon>Chryseobacterium</taxon>
    </lineage>
</organism>
<dbReference type="RefSeq" id="WP_034706957.1">
    <property type="nucleotide sequence ID" value="NZ_JPRO01000018.1"/>
</dbReference>
<reference evidence="1 2" key="1">
    <citation type="submission" date="2014-07" db="EMBL/GenBank/DDBJ databases">
        <title>Genome of Chryseobacterium luteum DSM 18605.</title>
        <authorList>
            <person name="Stropko S.J."/>
            <person name="Pipes S.E."/>
            <person name="Newman J.D."/>
        </authorList>
    </citation>
    <scope>NUCLEOTIDE SEQUENCE [LARGE SCALE GENOMIC DNA]</scope>
    <source>
        <strain evidence="1 2">DSM 18605</strain>
    </source>
</reference>
<protein>
    <submittedName>
        <fullName evidence="1">Uncharacterized protein</fullName>
    </submittedName>
</protein>
<sequence>MEEIKNFIESFIKEEYACNKANYDFSISDGEYEEMRLKVESYFHNVNSDEYWRGLEEEDVQDLDIKMKDLYSKNVERAIPRTLFQIKQSQNPKVGEGLARWLVNDELFACYTSYTEDTGRELGYNKLFYVAQTNEGLKIIYDLTFGVKEPEWRHSHDLKINQVKDAGKLIAVEKYQAPEEANSLADYNAE</sequence>